<comment type="caution">
    <text evidence="7">The sequence shown here is derived from an EMBL/GenBank/DDBJ whole genome shotgun (WGS) entry which is preliminary data.</text>
</comment>
<feature type="repeat" description="WD" evidence="6">
    <location>
        <begin position="387"/>
        <end position="422"/>
    </location>
</feature>
<evidence type="ECO:0000256" key="6">
    <source>
        <dbReference type="PROSITE-ProRule" id="PRU00221"/>
    </source>
</evidence>
<dbReference type="Pfam" id="PF00400">
    <property type="entry name" value="WD40"/>
    <property type="match status" value="6"/>
</dbReference>
<evidence type="ECO:0000256" key="3">
    <source>
        <dbReference type="ARBA" id="ARBA00022737"/>
    </source>
</evidence>
<dbReference type="InterPro" id="IPR001680">
    <property type="entry name" value="WD40_rpt"/>
</dbReference>
<organism evidence="7 8">
    <name type="scientific">Piromyces finnis</name>
    <dbReference type="NCBI Taxonomy" id="1754191"/>
    <lineage>
        <taxon>Eukaryota</taxon>
        <taxon>Fungi</taxon>
        <taxon>Fungi incertae sedis</taxon>
        <taxon>Chytridiomycota</taxon>
        <taxon>Chytridiomycota incertae sedis</taxon>
        <taxon>Neocallimastigomycetes</taxon>
        <taxon>Neocallimastigales</taxon>
        <taxon>Neocallimastigaceae</taxon>
        <taxon>Piromyces</taxon>
    </lineage>
</organism>
<evidence type="ECO:0000256" key="4">
    <source>
        <dbReference type="ARBA" id="ARBA00022786"/>
    </source>
</evidence>
<keyword evidence="3" id="KW-0677">Repeat</keyword>
<name>A0A1Y1VFL6_9FUNG</name>
<dbReference type="PROSITE" id="PS50082">
    <property type="entry name" value="WD_REPEATS_2"/>
    <property type="match status" value="4"/>
</dbReference>
<dbReference type="Gene3D" id="2.130.10.10">
    <property type="entry name" value="YVTN repeat-like/Quinoprotein amine dehydrogenase"/>
    <property type="match status" value="2"/>
</dbReference>
<evidence type="ECO:0000256" key="1">
    <source>
        <dbReference type="ARBA" id="ARBA00004906"/>
    </source>
</evidence>
<reference evidence="7 8" key="2">
    <citation type="submission" date="2016-08" db="EMBL/GenBank/DDBJ databases">
        <title>Pervasive Adenine N6-methylation of Active Genes in Fungi.</title>
        <authorList>
            <consortium name="DOE Joint Genome Institute"/>
            <person name="Mondo S.J."/>
            <person name="Dannebaum R.O."/>
            <person name="Kuo R.C."/>
            <person name="Labutti K."/>
            <person name="Haridas S."/>
            <person name="Kuo A."/>
            <person name="Salamov A."/>
            <person name="Ahrendt S.R."/>
            <person name="Lipzen A."/>
            <person name="Sullivan W."/>
            <person name="Andreopoulos W.B."/>
            <person name="Clum A."/>
            <person name="Lindquist E."/>
            <person name="Daum C."/>
            <person name="Ramamoorthy G.K."/>
            <person name="Gryganskyi A."/>
            <person name="Culley D."/>
            <person name="Magnuson J.K."/>
            <person name="James T.Y."/>
            <person name="O'Malley M.A."/>
            <person name="Stajich J.E."/>
            <person name="Spatafora J.W."/>
            <person name="Visel A."/>
            <person name="Grigoriev I.V."/>
        </authorList>
    </citation>
    <scope>NUCLEOTIDE SEQUENCE [LARGE SCALE GENOMIC DNA]</scope>
    <source>
        <strain evidence="8">finn</strain>
    </source>
</reference>
<dbReference type="InterPro" id="IPR020472">
    <property type="entry name" value="WD40_PAC1"/>
</dbReference>
<comment type="pathway">
    <text evidence="1">Protein modification; protein ubiquitination.</text>
</comment>
<dbReference type="EMBL" id="MCFH01000010">
    <property type="protein sequence ID" value="ORX54903.1"/>
    <property type="molecule type" value="Genomic_DNA"/>
</dbReference>
<dbReference type="PROSITE" id="PS00678">
    <property type="entry name" value="WD_REPEATS_1"/>
    <property type="match status" value="3"/>
</dbReference>
<dbReference type="GO" id="GO:0030674">
    <property type="term" value="F:protein-macromolecule adaptor activity"/>
    <property type="evidence" value="ECO:0007669"/>
    <property type="project" value="TreeGrafter"/>
</dbReference>
<proteinExistence type="inferred from homology"/>
<dbReference type="CDD" id="cd00200">
    <property type="entry name" value="WD40"/>
    <property type="match status" value="1"/>
</dbReference>
<evidence type="ECO:0000256" key="5">
    <source>
        <dbReference type="ARBA" id="ARBA00038344"/>
    </source>
</evidence>
<sequence length="455" mass="51489">MLLASNRPEKTYKNYGLMNISPNDLSSIPLSLYNPVNYLKNREMGYNYISKLQPLSLRFLLRSFISTDNDIYKCNDEEQLSIIPPFACRYNNGKNNRKLIAIADEIGNVRIINTEKDGEIELKTQWLAHENAIFDIAWSLDDKKLITAGGDQTALLWDIETNKCLSGFQGHSSSIKSIVFHRENPFICASGAREGNIMIWDLRCTGTVNENGDYINKPANIIRNAHVPMSNSSLRKKKDKINQHIGVAAVHFLNKPGYLASAGTADGLIKFWDIRSNGSYLHRSNPIPAEVSIHSIYSKRPHGFSSLSLDSTGKYLFSACTDNSIYMYNTLNLGKPIRRFTSSTYKCSTFYIKTSISPDNRFIASGSSDNHVYIWDITAPHRQPIKLKGHENEVTAVSWCPMDIKQMVTCSDDTSIRIWNMNHELEEKCKNDLFLKTTWGHAIEDIPIENSEGIV</sequence>
<dbReference type="AlphaFoldDB" id="A0A1Y1VFL6"/>
<dbReference type="STRING" id="1754191.A0A1Y1VFL6"/>
<dbReference type="InterPro" id="IPR019775">
    <property type="entry name" value="WD40_repeat_CS"/>
</dbReference>
<keyword evidence="4" id="KW-0833">Ubl conjugation pathway</keyword>
<feature type="repeat" description="WD" evidence="6">
    <location>
        <begin position="168"/>
        <end position="210"/>
    </location>
</feature>
<dbReference type="GO" id="GO:0005634">
    <property type="term" value="C:nucleus"/>
    <property type="evidence" value="ECO:0007669"/>
    <property type="project" value="TreeGrafter"/>
</dbReference>
<dbReference type="OrthoDB" id="2096344at2759"/>
<dbReference type="GO" id="GO:0043161">
    <property type="term" value="P:proteasome-mediated ubiquitin-dependent protein catabolic process"/>
    <property type="evidence" value="ECO:0007669"/>
    <property type="project" value="TreeGrafter"/>
</dbReference>
<evidence type="ECO:0000313" key="7">
    <source>
        <dbReference type="EMBL" id="ORX54903.1"/>
    </source>
</evidence>
<feature type="repeat" description="WD" evidence="6">
    <location>
        <begin position="126"/>
        <end position="167"/>
    </location>
</feature>
<feature type="repeat" description="WD" evidence="6">
    <location>
        <begin position="355"/>
        <end position="377"/>
    </location>
</feature>
<accession>A0A1Y1VFL6</accession>
<dbReference type="PROSITE" id="PS50294">
    <property type="entry name" value="WD_REPEATS_REGION"/>
    <property type="match status" value="3"/>
</dbReference>
<dbReference type="PANTHER" id="PTHR22852:SF0">
    <property type="entry name" value="DENTICLELESS PROTEIN HOMOLOG"/>
    <property type="match status" value="1"/>
</dbReference>
<protein>
    <submittedName>
        <fullName evidence="7">WD40 repeat-like protein</fullName>
    </submittedName>
</protein>
<gene>
    <name evidence="7" type="ORF">BCR36DRAFT_282440</name>
</gene>
<evidence type="ECO:0000256" key="2">
    <source>
        <dbReference type="ARBA" id="ARBA00022574"/>
    </source>
</evidence>
<keyword evidence="2 6" id="KW-0853">WD repeat</keyword>
<comment type="similarity">
    <text evidence="5">Belongs to the WD repeat cdt2 family.</text>
</comment>
<dbReference type="InterPro" id="IPR036322">
    <property type="entry name" value="WD40_repeat_dom_sf"/>
</dbReference>
<evidence type="ECO:0000313" key="8">
    <source>
        <dbReference type="Proteomes" id="UP000193719"/>
    </source>
</evidence>
<reference evidence="7 8" key="1">
    <citation type="submission" date="2016-08" db="EMBL/GenBank/DDBJ databases">
        <title>Genomes of anaerobic fungi encode conserved fungal cellulosomes for biomass hydrolysis.</title>
        <authorList>
            <consortium name="DOE Joint Genome Institute"/>
            <person name="Haitjema C.H."/>
            <person name="Gilmore S.P."/>
            <person name="Henske J.K."/>
            <person name="Solomon K.V."/>
            <person name="De Groot R."/>
            <person name="Kuo A."/>
            <person name="Mondo S.J."/>
            <person name="Salamov A.A."/>
            <person name="Labutti K."/>
            <person name="Zhao Z."/>
            <person name="Chiniquy J."/>
            <person name="Barry K."/>
            <person name="Brewer H.M."/>
            <person name="Purvine S.O."/>
            <person name="Wright A.T."/>
            <person name="Boxma B."/>
            <person name="Van Alen T."/>
            <person name="Hackstein J.H."/>
            <person name="Baker S.E."/>
            <person name="Grigoriev I.V."/>
            <person name="O'Malley M.A."/>
        </authorList>
    </citation>
    <scope>NUCLEOTIDE SEQUENCE [LARGE SCALE GENOMIC DNA]</scope>
    <source>
        <strain evidence="8">finn</strain>
    </source>
</reference>
<dbReference type="InterPro" id="IPR015943">
    <property type="entry name" value="WD40/YVTN_repeat-like_dom_sf"/>
</dbReference>
<dbReference type="PANTHER" id="PTHR22852">
    <property type="entry name" value="LETHAL 2 DENTICLELESS PROTEIN RETINOIC ACID-REGULATED NUCLEAR MATRIX-ASSOCIATED PROTEIN"/>
    <property type="match status" value="1"/>
</dbReference>
<dbReference type="PRINTS" id="PR00320">
    <property type="entry name" value="GPROTEINBRPT"/>
</dbReference>
<dbReference type="SUPFAM" id="SSF50978">
    <property type="entry name" value="WD40 repeat-like"/>
    <property type="match status" value="1"/>
</dbReference>
<dbReference type="Proteomes" id="UP000193719">
    <property type="component" value="Unassembled WGS sequence"/>
</dbReference>
<dbReference type="SMART" id="SM00320">
    <property type="entry name" value="WD40"/>
    <property type="match status" value="6"/>
</dbReference>
<keyword evidence="8" id="KW-1185">Reference proteome</keyword>
<dbReference type="InterPro" id="IPR051865">
    <property type="entry name" value="WD-repeat_CDT2_adapter"/>
</dbReference>